<reference evidence="5 6" key="1">
    <citation type="submission" date="2017-02" db="EMBL/GenBank/DDBJ databases">
        <authorList>
            <person name="Peterson S.W."/>
        </authorList>
    </citation>
    <scope>NUCLEOTIDE SEQUENCE [LARGE SCALE GENOMIC DNA]</scope>
    <source>
        <strain evidence="5 6">CECT 9189</strain>
    </source>
</reference>
<comment type="similarity">
    <text evidence="4">Belongs to the MT-A70-like family.</text>
</comment>
<dbReference type="OrthoDB" id="6258822at2"/>
<name>A0A1T4UJN6_9GAMM</name>
<evidence type="ECO:0008006" key="7">
    <source>
        <dbReference type="Google" id="ProtNLM"/>
    </source>
</evidence>
<accession>A0A1T4UJN6</accession>
<evidence type="ECO:0000256" key="2">
    <source>
        <dbReference type="ARBA" id="ARBA00022679"/>
    </source>
</evidence>
<keyword evidence="1" id="KW-0489">Methyltransferase</keyword>
<dbReference type="InterPro" id="IPR007757">
    <property type="entry name" value="MT-A70-like"/>
</dbReference>
<dbReference type="Proteomes" id="UP000191116">
    <property type="component" value="Unassembled WGS sequence"/>
</dbReference>
<dbReference type="Pfam" id="PF05063">
    <property type="entry name" value="MT-A70"/>
    <property type="match status" value="2"/>
</dbReference>
<protein>
    <recommendedName>
        <fullName evidence="7">Transcriptional activator, adenine-specific DNA methyltransferase</fullName>
    </recommendedName>
</protein>
<proteinExistence type="inferred from homology"/>
<dbReference type="InterPro" id="IPR002052">
    <property type="entry name" value="DNA_methylase_N6_adenine_CS"/>
</dbReference>
<dbReference type="AlphaFoldDB" id="A0A1T4UJN6"/>
<dbReference type="SUPFAM" id="SSF53335">
    <property type="entry name" value="S-adenosyl-L-methionine-dependent methyltransferases"/>
    <property type="match status" value="1"/>
</dbReference>
<dbReference type="PROSITE" id="PS51143">
    <property type="entry name" value="MT_A70"/>
    <property type="match status" value="1"/>
</dbReference>
<dbReference type="EMBL" id="FUWP01000025">
    <property type="protein sequence ID" value="SKA52897.1"/>
    <property type="molecule type" value="Genomic_DNA"/>
</dbReference>
<evidence type="ECO:0000256" key="1">
    <source>
        <dbReference type="ARBA" id="ARBA00022603"/>
    </source>
</evidence>
<sequence length="216" mass="25006">MQLPNKKYDLLYVDPPWKYNNTISNGAAENHYSSMTLPEMMQMPINNITKPDCMLFMWHVSTHPMEALKLVEAWGFKFKSMKAFTWIKLNKRFQQVLKKKFCISNDEFDQLGELEVLQLLRSFSKMNGGNYTRANSEDVLVAVKGKGLERLDASVKQIIFSPIGEPSEKPAQVRREIERLYGNDIDRLEMFSRRTLIGWDTFGNEVGKLDSIKEVA</sequence>
<evidence type="ECO:0000313" key="6">
    <source>
        <dbReference type="Proteomes" id="UP000191116"/>
    </source>
</evidence>
<organism evidence="5 6">
    <name type="scientific">Photobacterium toruni</name>
    <dbReference type="NCBI Taxonomy" id="1935446"/>
    <lineage>
        <taxon>Bacteria</taxon>
        <taxon>Pseudomonadati</taxon>
        <taxon>Pseudomonadota</taxon>
        <taxon>Gammaproteobacteria</taxon>
        <taxon>Vibrionales</taxon>
        <taxon>Vibrionaceae</taxon>
        <taxon>Photobacterium</taxon>
    </lineage>
</organism>
<keyword evidence="3" id="KW-0949">S-adenosyl-L-methionine</keyword>
<dbReference type="GO" id="GO:0003676">
    <property type="term" value="F:nucleic acid binding"/>
    <property type="evidence" value="ECO:0007669"/>
    <property type="project" value="InterPro"/>
</dbReference>
<dbReference type="PANTHER" id="PTHR12829:SF7">
    <property type="entry name" value="N6-ADENOSINE-METHYLTRANSFERASE CATALYTIC SUBUNIT"/>
    <property type="match status" value="1"/>
</dbReference>
<dbReference type="PROSITE" id="PS00092">
    <property type="entry name" value="N6_MTASE"/>
    <property type="match status" value="1"/>
</dbReference>
<dbReference type="PANTHER" id="PTHR12829">
    <property type="entry name" value="N6-ADENOSINE-METHYLTRANSFERASE"/>
    <property type="match status" value="1"/>
</dbReference>
<evidence type="ECO:0000256" key="4">
    <source>
        <dbReference type="PROSITE-ProRule" id="PRU00489"/>
    </source>
</evidence>
<dbReference type="GO" id="GO:0008168">
    <property type="term" value="F:methyltransferase activity"/>
    <property type="evidence" value="ECO:0007669"/>
    <property type="project" value="UniProtKB-KW"/>
</dbReference>
<dbReference type="InterPro" id="IPR029063">
    <property type="entry name" value="SAM-dependent_MTases_sf"/>
</dbReference>
<dbReference type="GO" id="GO:0032259">
    <property type="term" value="P:methylation"/>
    <property type="evidence" value="ECO:0007669"/>
    <property type="project" value="UniProtKB-KW"/>
</dbReference>
<keyword evidence="2" id="KW-0808">Transferase</keyword>
<evidence type="ECO:0000313" key="5">
    <source>
        <dbReference type="EMBL" id="SKA52897.1"/>
    </source>
</evidence>
<evidence type="ECO:0000256" key="3">
    <source>
        <dbReference type="ARBA" id="ARBA00022691"/>
    </source>
</evidence>
<gene>
    <name evidence="5" type="ORF">CZ814_03364</name>
</gene>
<dbReference type="RefSeq" id="WP_080176079.1">
    <property type="nucleotide sequence ID" value="NZ_AP024857.1"/>
</dbReference>